<evidence type="ECO:0000313" key="8">
    <source>
        <dbReference type="EMBL" id="SFO88095.1"/>
    </source>
</evidence>
<proteinExistence type="predicted"/>
<feature type="domain" description="NfeD-like C-terminal" evidence="6">
    <location>
        <begin position="153"/>
        <end position="208"/>
    </location>
</feature>
<dbReference type="Proteomes" id="UP000321547">
    <property type="component" value="Unassembled WGS sequence"/>
</dbReference>
<dbReference type="Pfam" id="PF01957">
    <property type="entry name" value="NfeD"/>
    <property type="match status" value="1"/>
</dbReference>
<evidence type="ECO:0000256" key="4">
    <source>
        <dbReference type="ARBA" id="ARBA00023136"/>
    </source>
</evidence>
<dbReference type="AlphaFoldDB" id="A0A1I5KSV2"/>
<reference evidence="8 9" key="1">
    <citation type="submission" date="2016-10" db="EMBL/GenBank/DDBJ databases">
        <authorList>
            <person name="de Groot N.N."/>
        </authorList>
    </citation>
    <scope>NUCLEOTIDE SEQUENCE [LARGE SCALE GENOMIC DNA]</scope>
    <source>
        <strain evidence="8 9">DSM 17073</strain>
    </source>
</reference>
<dbReference type="PANTHER" id="PTHR33507">
    <property type="entry name" value="INNER MEMBRANE PROTEIN YBBJ"/>
    <property type="match status" value="1"/>
</dbReference>
<dbReference type="STRING" id="306540.SAMN05421839_10130"/>
<evidence type="ECO:0000313" key="10">
    <source>
        <dbReference type="Proteomes" id="UP000321547"/>
    </source>
</evidence>
<keyword evidence="10" id="KW-1185">Reference proteome</keyword>
<organism evidence="8 9">
    <name type="scientific">Halolactibacillus halophilus</name>
    <dbReference type="NCBI Taxonomy" id="306540"/>
    <lineage>
        <taxon>Bacteria</taxon>
        <taxon>Bacillati</taxon>
        <taxon>Bacillota</taxon>
        <taxon>Bacilli</taxon>
        <taxon>Bacillales</taxon>
        <taxon>Bacillaceae</taxon>
        <taxon>Halolactibacillus</taxon>
    </lineage>
</organism>
<feature type="transmembrane region" description="Helical" evidence="5">
    <location>
        <begin position="103"/>
        <end position="124"/>
    </location>
</feature>
<dbReference type="EMBL" id="BJWI01000001">
    <property type="protein sequence ID" value="GEM00491.1"/>
    <property type="molecule type" value="Genomic_DNA"/>
</dbReference>
<dbReference type="Proteomes" id="UP000242243">
    <property type="component" value="Unassembled WGS sequence"/>
</dbReference>
<dbReference type="InterPro" id="IPR052165">
    <property type="entry name" value="Membrane_assoc_protease"/>
</dbReference>
<dbReference type="InterPro" id="IPR012340">
    <property type="entry name" value="NA-bd_OB-fold"/>
</dbReference>
<feature type="transmembrane region" description="Helical" evidence="5">
    <location>
        <begin position="78"/>
        <end position="97"/>
    </location>
</feature>
<evidence type="ECO:0000256" key="1">
    <source>
        <dbReference type="ARBA" id="ARBA00004141"/>
    </source>
</evidence>
<protein>
    <submittedName>
        <fullName evidence="8">NfeD-like C-terminal, partner-binding</fullName>
    </submittedName>
</protein>
<evidence type="ECO:0000313" key="9">
    <source>
        <dbReference type="Proteomes" id="UP000242243"/>
    </source>
</evidence>
<feature type="transmembrane region" description="Helical" evidence="5">
    <location>
        <begin position="30"/>
        <end position="48"/>
    </location>
</feature>
<feature type="transmembrane region" description="Helical" evidence="5">
    <location>
        <begin position="6"/>
        <end position="23"/>
    </location>
</feature>
<keyword evidence="4 5" id="KW-0472">Membrane</keyword>
<evidence type="ECO:0000259" key="6">
    <source>
        <dbReference type="Pfam" id="PF01957"/>
    </source>
</evidence>
<name>A0A1I5KSV2_9BACI</name>
<keyword evidence="3 5" id="KW-1133">Transmembrane helix</keyword>
<sequence>MPILSAYPILSLIVILFATMFVFGEVLVKAKGILAILGLGLITFYFSVFLDPSMVVIVGLVYGLGLVLIFIDGELINDGLLGSIGVLLMIGSLAFASPNLTTGLYAFLGLLFGAGLSIIWLKILPRRALWSKVILADRLDSTSGYNSVNPSYQSFVNRTVETTTDLRPVGRILVDDQEYSAISNGQFIAKGEQVKITSVDGTRILVEKLHEHA</sequence>
<evidence type="ECO:0000313" key="7">
    <source>
        <dbReference type="EMBL" id="GEM00491.1"/>
    </source>
</evidence>
<dbReference type="InterPro" id="IPR002810">
    <property type="entry name" value="NfeD-like_C"/>
</dbReference>
<evidence type="ECO:0000256" key="3">
    <source>
        <dbReference type="ARBA" id="ARBA00022989"/>
    </source>
</evidence>
<accession>A0A1I5KSV2</accession>
<dbReference type="OrthoDB" id="9806253at2"/>
<gene>
    <name evidence="7" type="ORF">HHA03_00230</name>
    <name evidence="8" type="ORF">SAMN05421839_10130</name>
</gene>
<evidence type="ECO:0000256" key="5">
    <source>
        <dbReference type="SAM" id="Phobius"/>
    </source>
</evidence>
<dbReference type="PANTHER" id="PTHR33507:SF3">
    <property type="entry name" value="INNER MEMBRANE PROTEIN YBBJ"/>
    <property type="match status" value="1"/>
</dbReference>
<evidence type="ECO:0000256" key="2">
    <source>
        <dbReference type="ARBA" id="ARBA00022692"/>
    </source>
</evidence>
<dbReference type="Gene3D" id="2.40.50.140">
    <property type="entry name" value="Nucleic acid-binding proteins"/>
    <property type="match status" value="1"/>
</dbReference>
<reference evidence="7 10" key="2">
    <citation type="submission" date="2019-07" db="EMBL/GenBank/DDBJ databases">
        <title>Whole genome shotgun sequence of Halolactibacillus halophilus NBRC 100868.</title>
        <authorList>
            <person name="Hosoyama A."/>
            <person name="Uohara A."/>
            <person name="Ohji S."/>
            <person name="Ichikawa N."/>
        </authorList>
    </citation>
    <scope>NUCLEOTIDE SEQUENCE [LARGE SCALE GENOMIC DNA]</scope>
    <source>
        <strain evidence="7 10">NBRC 100868</strain>
    </source>
</reference>
<dbReference type="RefSeq" id="WP_089829155.1">
    <property type="nucleotide sequence ID" value="NZ_BJWI01000001.1"/>
</dbReference>
<dbReference type="EMBL" id="FOXC01000001">
    <property type="protein sequence ID" value="SFO88095.1"/>
    <property type="molecule type" value="Genomic_DNA"/>
</dbReference>
<keyword evidence="2 5" id="KW-0812">Transmembrane</keyword>
<comment type="subcellular location">
    <subcellularLocation>
        <location evidence="1">Membrane</location>
        <topology evidence="1">Multi-pass membrane protein</topology>
    </subcellularLocation>
</comment>
<dbReference type="GO" id="GO:0005886">
    <property type="term" value="C:plasma membrane"/>
    <property type="evidence" value="ECO:0007669"/>
    <property type="project" value="TreeGrafter"/>
</dbReference>
<feature type="transmembrane region" description="Helical" evidence="5">
    <location>
        <begin position="54"/>
        <end position="71"/>
    </location>
</feature>